<dbReference type="RefSeq" id="WP_285189544.1">
    <property type="nucleotide sequence ID" value="NZ_CP126981.1"/>
</dbReference>
<name>A0ABY8W1A7_9MYCO</name>
<sequence length="202" mass="21547">MFRGRATLMRANPRLKSVVGGSAVAALLLVAAIGFLPGTTKLVAAAAILVGFITIYPRALSCALVPQRAPVELYVDQDGVYADDAPLALRGEIEHAYIRPALAARDSRHASHGAATPASYDVHLPSYPLTVELLVRHRGQVNIDPGGQDSAAEILTALGFPVTMCAANHRAQTNSQRTTSVILVALFVVAYVSYYLFMSTHH</sequence>
<feature type="transmembrane region" description="Helical" evidence="1">
    <location>
        <begin position="179"/>
        <end position="197"/>
    </location>
</feature>
<evidence type="ECO:0000256" key="1">
    <source>
        <dbReference type="SAM" id="Phobius"/>
    </source>
</evidence>
<gene>
    <name evidence="2" type="ORF">PT015_05900</name>
</gene>
<evidence type="ECO:0000313" key="3">
    <source>
        <dbReference type="Proteomes" id="UP001236585"/>
    </source>
</evidence>
<organism evidence="2 3">
    <name type="scientific">Candidatus Mycobacterium wuenschmannii</name>
    <dbReference type="NCBI Taxonomy" id="3027808"/>
    <lineage>
        <taxon>Bacteria</taxon>
        <taxon>Bacillati</taxon>
        <taxon>Actinomycetota</taxon>
        <taxon>Actinomycetes</taxon>
        <taxon>Mycobacteriales</taxon>
        <taxon>Mycobacteriaceae</taxon>
        <taxon>Mycobacterium</taxon>
    </lineage>
</organism>
<feature type="transmembrane region" description="Helical" evidence="1">
    <location>
        <begin position="42"/>
        <end position="60"/>
    </location>
</feature>
<accession>A0ABY8W1A7</accession>
<dbReference type="Proteomes" id="UP001236585">
    <property type="component" value="Chromosome"/>
</dbReference>
<dbReference type="EMBL" id="CP126981">
    <property type="protein sequence ID" value="WIM89005.1"/>
    <property type="molecule type" value="Genomic_DNA"/>
</dbReference>
<evidence type="ECO:0008006" key="4">
    <source>
        <dbReference type="Google" id="ProtNLM"/>
    </source>
</evidence>
<keyword evidence="1" id="KW-1133">Transmembrane helix</keyword>
<keyword evidence="1" id="KW-0472">Membrane</keyword>
<protein>
    <recommendedName>
        <fullName evidence="4">Transmembrane protein</fullName>
    </recommendedName>
</protein>
<keyword evidence="1" id="KW-0812">Transmembrane</keyword>
<proteinExistence type="predicted"/>
<evidence type="ECO:0000313" key="2">
    <source>
        <dbReference type="EMBL" id="WIM89005.1"/>
    </source>
</evidence>
<keyword evidence="3" id="KW-1185">Reference proteome</keyword>
<reference evidence="2 3" key="1">
    <citation type="journal article" date="2023" name="Microbiol. Resour. Announc.">
        <title>Complete Genome Sequence of Mycobacterium wuenschmanii, a novel Nontuberculous Mycobacterium Isolated from a captive population of Amazon Milk Frogs.</title>
        <authorList>
            <person name="Hicks J."/>
            <person name="Zeineldin M."/>
            <person name="Ward H."/>
            <person name="Wuenschmann A."/>
            <person name="Camp P."/>
            <person name="Farrell D."/>
            <person name="Lehman K."/>
            <person name="Thacker T."/>
            <person name="Cuthbert E."/>
        </authorList>
    </citation>
    <scope>NUCLEOTIDE SEQUENCE [LARGE SCALE GENOMIC DNA]</scope>
    <source>
        <strain evidence="2 3">Wuenschmanii</strain>
    </source>
</reference>